<dbReference type="AlphaFoldDB" id="A0ABD3IHG7"/>
<evidence type="ECO:0000313" key="3">
    <source>
        <dbReference type="Proteomes" id="UP001634007"/>
    </source>
</evidence>
<accession>A0ABD3IHG7</accession>
<dbReference type="Proteomes" id="UP001634007">
    <property type="component" value="Unassembled WGS sequence"/>
</dbReference>
<protein>
    <submittedName>
        <fullName evidence="2">Uncharacterized protein</fullName>
    </submittedName>
</protein>
<evidence type="ECO:0000313" key="2">
    <source>
        <dbReference type="EMBL" id="KAL3714427.1"/>
    </source>
</evidence>
<organism evidence="2 3">
    <name type="scientific">Eucalyptus globulus</name>
    <name type="common">Tasmanian blue gum</name>
    <dbReference type="NCBI Taxonomy" id="34317"/>
    <lineage>
        <taxon>Eukaryota</taxon>
        <taxon>Viridiplantae</taxon>
        <taxon>Streptophyta</taxon>
        <taxon>Embryophyta</taxon>
        <taxon>Tracheophyta</taxon>
        <taxon>Spermatophyta</taxon>
        <taxon>Magnoliopsida</taxon>
        <taxon>eudicotyledons</taxon>
        <taxon>Gunneridae</taxon>
        <taxon>Pentapetalae</taxon>
        <taxon>rosids</taxon>
        <taxon>malvids</taxon>
        <taxon>Myrtales</taxon>
        <taxon>Myrtaceae</taxon>
        <taxon>Myrtoideae</taxon>
        <taxon>Eucalypteae</taxon>
        <taxon>Eucalyptus</taxon>
    </lineage>
</organism>
<keyword evidence="3" id="KW-1185">Reference proteome</keyword>
<proteinExistence type="predicted"/>
<feature type="region of interest" description="Disordered" evidence="1">
    <location>
        <begin position="60"/>
        <end position="103"/>
    </location>
</feature>
<sequence length="333" mass="38106">MLQSTVIRAPAPRLNPASEWAGSASRPTPRSFCCHNLPPTFPPLSTSSFVTRLPSTVAYYSRAPEPNPDSAGDQLDEPDPNVQSLRESNGGGEGSDRSQDANMLEDSPQQEYFRGIPIEVANNMPKDSPQQEYVYGFPKEDASMPEDSPQQEYFNGIPIEYIPLLAYWKSCSREEIREKCRAISLAMNYGEEALDNFYREMSKEVETILHEGDPRLPKELFRRVVVTCVSEDCKDNDRIYVYVLRRWKGRKDRSQVRAAKESCREVEVEFTMTYLVDYKAREFNWPNDKFPFGVRWIPHKLKVVNKFELSGGDVYGVASEEARKYAGWLIAQN</sequence>
<dbReference type="EMBL" id="JBJKBG010000011">
    <property type="protein sequence ID" value="KAL3714427.1"/>
    <property type="molecule type" value="Genomic_DNA"/>
</dbReference>
<feature type="non-terminal residue" evidence="2">
    <location>
        <position position="333"/>
    </location>
</feature>
<gene>
    <name evidence="2" type="ORF">ACJRO7_006366</name>
</gene>
<comment type="caution">
    <text evidence="2">The sequence shown here is derived from an EMBL/GenBank/DDBJ whole genome shotgun (WGS) entry which is preliminary data.</text>
</comment>
<feature type="region of interest" description="Disordered" evidence="1">
    <location>
        <begin position="1"/>
        <end position="32"/>
    </location>
</feature>
<reference evidence="2 3" key="1">
    <citation type="submission" date="2024-11" db="EMBL/GenBank/DDBJ databases">
        <title>Chromosome-level genome assembly of Eucalyptus globulus Labill. provides insights into its genome evolution.</title>
        <authorList>
            <person name="Li X."/>
        </authorList>
    </citation>
    <scope>NUCLEOTIDE SEQUENCE [LARGE SCALE GENOMIC DNA]</scope>
    <source>
        <strain evidence="2">CL2024</strain>
        <tissue evidence="2">Fresh tender leaves</tissue>
    </source>
</reference>
<name>A0ABD3IHG7_EUCGL</name>
<evidence type="ECO:0000256" key="1">
    <source>
        <dbReference type="SAM" id="MobiDB-lite"/>
    </source>
</evidence>